<protein>
    <submittedName>
        <fullName evidence="1">Uncharacterized protein</fullName>
    </submittedName>
</protein>
<sequence>MVNNKDMLTTNVCRESASHVKDGIYSAFDCTYHRKVKGQTLIVEVVNGKKWVPDPTKNENHRVKRDLKILDDKTV</sequence>
<reference evidence="1 2" key="1">
    <citation type="submission" date="2013-11" db="EMBL/GenBank/DDBJ databases">
        <title>The Genome Sequence of Phytophthora parasitica CJ01A1.</title>
        <authorList>
            <consortium name="The Broad Institute Genomics Platform"/>
            <person name="Russ C."/>
            <person name="Tyler B."/>
            <person name="Panabieres F."/>
            <person name="Shan W."/>
            <person name="Tripathy S."/>
            <person name="Grunwald N."/>
            <person name="Machado M."/>
            <person name="Johnson C.S."/>
            <person name="Walker B."/>
            <person name="Young S.K."/>
            <person name="Zeng Q."/>
            <person name="Gargeya S."/>
            <person name="Fitzgerald M."/>
            <person name="Haas B."/>
            <person name="Abouelleil A."/>
            <person name="Allen A.W."/>
            <person name="Alvarado L."/>
            <person name="Arachchi H.M."/>
            <person name="Berlin A.M."/>
            <person name="Chapman S.B."/>
            <person name="Gainer-Dewar J."/>
            <person name="Goldberg J."/>
            <person name="Griggs A."/>
            <person name="Gujja S."/>
            <person name="Hansen M."/>
            <person name="Howarth C."/>
            <person name="Imamovic A."/>
            <person name="Ireland A."/>
            <person name="Larimer J."/>
            <person name="McCowan C."/>
            <person name="Murphy C."/>
            <person name="Pearson M."/>
            <person name="Poon T.W."/>
            <person name="Priest M."/>
            <person name="Roberts A."/>
            <person name="Saif S."/>
            <person name="Shea T."/>
            <person name="Sisk P."/>
            <person name="Sykes S."/>
            <person name="Wortman J."/>
            <person name="Nusbaum C."/>
            <person name="Birren B."/>
        </authorList>
    </citation>
    <scope>NUCLEOTIDE SEQUENCE [LARGE SCALE GENOMIC DNA]</scope>
    <source>
        <strain evidence="1 2">CJ01A1</strain>
    </source>
</reference>
<evidence type="ECO:0000313" key="1">
    <source>
        <dbReference type="EMBL" id="ETP20226.1"/>
    </source>
</evidence>
<gene>
    <name evidence="1" type="ORF">F441_06039</name>
</gene>
<accession>W2XC25</accession>
<organism evidence="1 2">
    <name type="scientific">Phytophthora nicotianae CJ01A1</name>
    <dbReference type="NCBI Taxonomy" id="1317063"/>
    <lineage>
        <taxon>Eukaryota</taxon>
        <taxon>Sar</taxon>
        <taxon>Stramenopiles</taxon>
        <taxon>Oomycota</taxon>
        <taxon>Peronosporomycetes</taxon>
        <taxon>Peronosporales</taxon>
        <taxon>Peronosporaceae</taxon>
        <taxon>Phytophthora</taxon>
    </lineage>
</organism>
<name>W2XC25_PHYNI</name>
<proteinExistence type="predicted"/>
<dbReference type="Proteomes" id="UP000018958">
    <property type="component" value="Unassembled WGS sequence"/>
</dbReference>
<dbReference type="OrthoDB" id="10270849at2759"/>
<dbReference type="EMBL" id="ANIX01001251">
    <property type="protein sequence ID" value="ETP20226.1"/>
    <property type="molecule type" value="Genomic_DNA"/>
</dbReference>
<dbReference type="AlphaFoldDB" id="W2XC25"/>
<comment type="caution">
    <text evidence="1">The sequence shown here is derived from an EMBL/GenBank/DDBJ whole genome shotgun (WGS) entry which is preliminary data.</text>
</comment>
<evidence type="ECO:0000313" key="2">
    <source>
        <dbReference type="Proteomes" id="UP000018958"/>
    </source>
</evidence>